<dbReference type="Pfam" id="PF00583">
    <property type="entry name" value="Acetyltransf_1"/>
    <property type="match status" value="1"/>
</dbReference>
<keyword evidence="3" id="KW-1185">Reference proteome</keyword>
<dbReference type="SUPFAM" id="SSF55729">
    <property type="entry name" value="Acyl-CoA N-acyltransferases (Nat)"/>
    <property type="match status" value="1"/>
</dbReference>
<proteinExistence type="predicted"/>
<evidence type="ECO:0000313" key="2">
    <source>
        <dbReference type="EMBL" id="BET25650.1"/>
    </source>
</evidence>
<name>A0AA86J707_9BURK</name>
<dbReference type="CDD" id="cd04301">
    <property type="entry name" value="NAT_SF"/>
    <property type="match status" value="1"/>
</dbReference>
<evidence type="ECO:0000313" key="3">
    <source>
        <dbReference type="Proteomes" id="UP001329151"/>
    </source>
</evidence>
<dbReference type="AlphaFoldDB" id="A0AA86J707"/>
<dbReference type="KEGG" id="lto:RGQ30_11510"/>
<dbReference type="Proteomes" id="UP001329151">
    <property type="component" value="Chromosome"/>
</dbReference>
<reference evidence="2 3" key="1">
    <citation type="submission" date="2023-10" db="EMBL/GenBank/DDBJ databases">
        <title>Complete Genome Sequence of Limnobacter thiooxidans CS-K2T, Isolated from freshwater lake sediments in Bavaria, Germany.</title>
        <authorList>
            <person name="Naruki M."/>
            <person name="Watanabe A."/>
            <person name="Warashina T."/>
            <person name="Morita T."/>
            <person name="Arakawa K."/>
        </authorList>
    </citation>
    <scope>NUCLEOTIDE SEQUENCE [LARGE SCALE GENOMIC DNA]</scope>
    <source>
        <strain evidence="2 3">CS-K2</strain>
    </source>
</reference>
<organism evidence="2 3">
    <name type="scientific">Limnobacter thiooxidans</name>
    <dbReference type="NCBI Taxonomy" id="131080"/>
    <lineage>
        <taxon>Bacteria</taxon>
        <taxon>Pseudomonadati</taxon>
        <taxon>Pseudomonadota</taxon>
        <taxon>Betaproteobacteria</taxon>
        <taxon>Burkholderiales</taxon>
        <taxon>Burkholderiaceae</taxon>
        <taxon>Limnobacter</taxon>
    </lineage>
</organism>
<dbReference type="GO" id="GO:0016747">
    <property type="term" value="F:acyltransferase activity, transferring groups other than amino-acyl groups"/>
    <property type="evidence" value="ECO:0007669"/>
    <property type="project" value="InterPro"/>
</dbReference>
<dbReference type="PROSITE" id="PS51186">
    <property type="entry name" value="GNAT"/>
    <property type="match status" value="1"/>
</dbReference>
<dbReference type="RefSeq" id="WP_338284837.1">
    <property type="nucleotide sequence ID" value="NZ_AP028947.1"/>
</dbReference>
<protein>
    <recommendedName>
        <fullName evidence="1">N-acetyltransferase domain-containing protein</fullName>
    </recommendedName>
</protein>
<sequence length="196" mass="21764">MFVDEMNLVQMDISQFSYSECRIKLAVDDWELQQAQALRKKVFVVEQGIFQHSDHDLFDSSADTLVATTGMLGIPDAVVGTVRIHQQEPGVWMGSRLAVDHSFRADKGLGKALIRMAIGSARARGCKAFYANVQVQNVALFQKLGWQAVGEVTVHGVVHMFMQADLGLYPVEQDPCCGFVHLLKQSGRTALIRERA</sequence>
<accession>A0AA86J707</accession>
<feature type="domain" description="N-acetyltransferase" evidence="1">
    <location>
        <begin position="21"/>
        <end position="167"/>
    </location>
</feature>
<dbReference type="EMBL" id="AP028947">
    <property type="protein sequence ID" value="BET25650.1"/>
    <property type="molecule type" value="Genomic_DNA"/>
</dbReference>
<dbReference type="InterPro" id="IPR016181">
    <property type="entry name" value="Acyl_CoA_acyltransferase"/>
</dbReference>
<dbReference type="Gene3D" id="3.40.630.30">
    <property type="match status" value="1"/>
</dbReference>
<dbReference type="NCBIfam" id="TIGR04045">
    <property type="entry name" value="MSMEG_0567_GNAT"/>
    <property type="match status" value="1"/>
</dbReference>
<dbReference type="InterPro" id="IPR000182">
    <property type="entry name" value="GNAT_dom"/>
</dbReference>
<dbReference type="InterPro" id="IPR024035">
    <property type="entry name" value="MSMEG_0567_GNAT"/>
</dbReference>
<evidence type="ECO:0000259" key="1">
    <source>
        <dbReference type="PROSITE" id="PS51186"/>
    </source>
</evidence>
<gene>
    <name evidence="2" type="ORF">RGQ30_11510</name>
</gene>